<evidence type="ECO:0000313" key="1">
    <source>
        <dbReference type="EMBL" id="TQL87831.1"/>
    </source>
</evidence>
<name>A0A543BSM9_9ACTN</name>
<comment type="caution">
    <text evidence="1">The sequence shown here is derived from an EMBL/GenBank/DDBJ whole genome shotgun (WGS) entry which is preliminary data.</text>
</comment>
<keyword evidence="2" id="KW-1185">Reference proteome</keyword>
<dbReference type="RefSeq" id="WP_185792738.1">
    <property type="nucleotide sequence ID" value="NZ_VFOZ01000003.1"/>
</dbReference>
<sequence length="97" mass="10021">MSGVCDVAAGATSAPCSFRVGFIDPQARPIVVATPQGDPGGAYWVSDTSATGFTLNLSSAAPDSVDFGYHVVALYPPAAARAKLPSAARPEVRRTRR</sequence>
<dbReference type="EMBL" id="VFOZ01000003">
    <property type="protein sequence ID" value="TQL87831.1"/>
    <property type="molecule type" value="Genomic_DNA"/>
</dbReference>
<accession>A0A543BSM9</accession>
<reference evidence="1 2" key="1">
    <citation type="submission" date="2019-06" db="EMBL/GenBank/DDBJ databases">
        <title>Sequencing the genomes of 1000 actinobacteria strains.</title>
        <authorList>
            <person name="Klenk H.-P."/>
        </authorList>
    </citation>
    <scope>NUCLEOTIDE SEQUENCE [LARGE SCALE GENOMIC DNA]</scope>
    <source>
        <strain evidence="1 2">DSM 102200</strain>
    </source>
</reference>
<protein>
    <submittedName>
        <fullName evidence="1">Uncharacterized protein</fullName>
    </submittedName>
</protein>
<proteinExistence type="predicted"/>
<organism evidence="1 2">
    <name type="scientific">Actinoallomurus bryophytorum</name>
    <dbReference type="NCBI Taxonomy" id="1490222"/>
    <lineage>
        <taxon>Bacteria</taxon>
        <taxon>Bacillati</taxon>
        <taxon>Actinomycetota</taxon>
        <taxon>Actinomycetes</taxon>
        <taxon>Streptosporangiales</taxon>
        <taxon>Thermomonosporaceae</taxon>
        <taxon>Actinoallomurus</taxon>
    </lineage>
</organism>
<dbReference type="Proteomes" id="UP000316096">
    <property type="component" value="Unassembled WGS sequence"/>
</dbReference>
<evidence type="ECO:0000313" key="2">
    <source>
        <dbReference type="Proteomes" id="UP000316096"/>
    </source>
</evidence>
<gene>
    <name evidence="1" type="ORF">FB559_8440</name>
</gene>
<dbReference type="AlphaFoldDB" id="A0A543BSM9"/>